<gene>
    <name evidence="1" type="ORF">ACFQGH_06490</name>
</gene>
<name>A0ABD5V4W1_9EURY</name>
<organism evidence="1 2">
    <name type="scientific">Halalkalicoccus tibetensis</name>
    <dbReference type="NCBI Taxonomy" id="175632"/>
    <lineage>
        <taxon>Archaea</taxon>
        <taxon>Methanobacteriati</taxon>
        <taxon>Methanobacteriota</taxon>
        <taxon>Stenosarchaea group</taxon>
        <taxon>Halobacteria</taxon>
        <taxon>Halobacteriales</taxon>
        <taxon>Halococcaceae</taxon>
        <taxon>Halalkalicoccus</taxon>
    </lineage>
</organism>
<reference evidence="1 2" key="1">
    <citation type="journal article" date="2019" name="Int. J. Syst. Evol. Microbiol.">
        <title>The Global Catalogue of Microorganisms (GCM) 10K type strain sequencing project: providing services to taxonomists for standard genome sequencing and annotation.</title>
        <authorList>
            <consortium name="The Broad Institute Genomics Platform"/>
            <consortium name="The Broad Institute Genome Sequencing Center for Infectious Disease"/>
            <person name="Wu L."/>
            <person name="Ma J."/>
        </authorList>
    </citation>
    <scope>NUCLEOTIDE SEQUENCE [LARGE SCALE GENOMIC DNA]</scope>
    <source>
        <strain evidence="1 2">CGMCC 1.3240</strain>
    </source>
</reference>
<dbReference type="RefSeq" id="WP_340603361.1">
    <property type="nucleotide sequence ID" value="NZ_JBBMXV010000002.1"/>
</dbReference>
<dbReference type="EMBL" id="JBHSXQ010000002">
    <property type="protein sequence ID" value="MFC6904846.1"/>
    <property type="molecule type" value="Genomic_DNA"/>
</dbReference>
<accession>A0ABD5V4W1</accession>
<protein>
    <submittedName>
        <fullName evidence="1">Uncharacterized protein</fullName>
    </submittedName>
</protein>
<sequence length="253" mass="27341">MVGLASVGLVGTASADERANDTPSADELNAEIRRTFKAGDTDRVRRLLEGQELEYDLTTTTVTEPEPASDADFGIQSRYSESNSELSTVVTSATRNNCVWFTVNMSLDSTHNRFRNARHVDDVVGIGFNDDHWSIIGQPYISVTDDYDVHSADFYSDSLSQGGLAGLVDLREAGQGPFPDRLPEQAYVTLQAQLQNLDDVPGTLWGSYEHTWASTSFGSISSISGGTGPLSVDLSVASTAWDIADPADPKRAL</sequence>
<evidence type="ECO:0000313" key="1">
    <source>
        <dbReference type="EMBL" id="MFC6904846.1"/>
    </source>
</evidence>
<keyword evidence="2" id="KW-1185">Reference proteome</keyword>
<dbReference type="AlphaFoldDB" id="A0ABD5V4W1"/>
<proteinExistence type="predicted"/>
<dbReference type="Proteomes" id="UP001596312">
    <property type="component" value="Unassembled WGS sequence"/>
</dbReference>
<evidence type="ECO:0000313" key="2">
    <source>
        <dbReference type="Proteomes" id="UP001596312"/>
    </source>
</evidence>
<comment type="caution">
    <text evidence="1">The sequence shown here is derived from an EMBL/GenBank/DDBJ whole genome shotgun (WGS) entry which is preliminary data.</text>
</comment>